<accession>A0ABQ6N8W4</accession>
<sequence>MLSLSISSKKSEHVSSILHQSSSVQIHPVEARSSITSERTANDGRRRSSRKAGSGIGSAGTGFNGGVAPSLSDLPEDKEHQGSGRAKGWRQDLEQPEQDPVSQLTMDRSSEGGSSLSEFKSLSSSSLKKAEQEKHAVYHSTTPHMTKRYFIFRLCRCLFPSELVHKIHQTKQGFHDSTRDMVEGETLIHHFEDPKNMKSKYSMGKIVYDDDGEILNVVDNKNPTREEVALYKLRAISDSTLGGDGDGIASGKTEASLGGAMSDTGLSTTSSVPRRRITFHRTASADDEDGGLFDQGYNKYKALSGAMRLPESLMTHEQIEMRNKRPKKSVRVFPIVRITVIERFDNFDKEDWDLEKDEPCVSPMKKTDIWYGRSDIKAFRKAVPHDDDADTTLANMKINMRHATIWFQTFGKFCGEPGELFSRQHEKTMFGYCLNNMQLPERFYTMAQVSMGNTPTEYQFWEDGLYFTQGHKHSDFISEEMPSHEDYKEIHLNAHLACNERKPLSSIRKTLGKDAFNAQEMHNIYDESMAESNAGSSEADASSPKLGSESPFQRGTVAGSKSPPNATIARTIRDLAIDARDGQENASHDYDDYSEEQGESPQDRGNQLRAMHGTRASASEQELLKMEEEGRKEIERLSRERTGSQIHAHDGDKFMHLDDETDFKSNKAQSFRIGIGGMGAGAAGGGGGGGEGGGEGERKETSPPKMNKFAARNASLRNMFNLGSGRGGSFTAKKVSEKKTSITEAGEEEEEEAELLEEVGKNTFEMKMDSDGAATIFSKGGGGGQGGQADRILKVQSSVLGAEGGGDLKGGTAKGLGSTWQAGL</sequence>
<feature type="compositionally biased region" description="Gly residues" evidence="1">
    <location>
        <begin position="803"/>
        <end position="814"/>
    </location>
</feature>
<feature type="compositionally biased region" description="Gly residues" evidence="1">
    <location>
        <begin position="674"/>
        <end position="693"/>
    </location>
</feature>
<feature type="region of interest" description="Disordered" evidence="1">
    <location>
        <begin position="721"/>
        <end position="753"/>
    </location>
</feature>
<feature type="region of interest" description="Disordered" evidence="1">
    <location>
        <begin position="803"/>
        <end position="824"/>
    </location>
</feature>
<comment type="caution">
    <text evidence="2">The sequence shown here is derived from an EMBL/GenBank/DDBJ whole genome shotgun (WGS) entry which is preliminary data.</text>
</comment>
<feature type="region of interest" description="Disordered" evidence="1">
    <location>
        <begin position="1"/>
        <end position="125"/>
    </location>
</feature>
<organism evidence="2 3">
    <name type="scientific">Tetraparma gracilis</name>
    <dbReference type="NCBI Taxonomy" id="2962635"/>
    <lineage>
        <taxon>Eukaryota</taxon>
        <taxon>Sar</taxon>
        <taxon>Stramenopiles</taxon>
        <taxon>Ochrophyta</taxon>
        <taxon>Bolidophyceae</taxon>
        <taxon>Parmales</taxon>
        <taxon>Triparmaceae</taxon>
        <taxon>Tetraparma</taxon>
    </lineage>
</organism>
<gene>
    <name evidence="2" type="ORF">TeGR_g9016</name>
</gene>
<dbReference type="EMBL" id="BRYB01006524">
    <property type="protein sequence ID" value="GMI50950.1"/>
    <property type="molecule type" value="Genomic_DNA"/>
</dbReference>
<evidence type="ECO:0000313" key="2">
    <source>
        <dbReference type="EMBL" id="GMI50950.1"/>
    </source>
</evidence>
<proteinExistence type="predicted"/>
<feature type="compositionally biased region" description="Low complexity" evidence="1">
    <location>
        <begin position="111"/>
        <end position="125"/>
    </location>
</feature>
<feature type="compositionally biased region" description="Gly residues" evidence="1">
    <location>
        <begin position="54"/>
        <end position="65"/>
    </location>
</feature>
<dbReference type="Proteomes" id="UP001165060">
    <property type="component" value="Unassembled WGS sequence"/>
</dbReference>
<reference evidence="2 3" key="1">
    <citation type="journal article" date="2023" name="Commun. Biol.">
        <title>Genome analysis of Parmales, the sister group of diatoms, reveals the evolutionary specialization of diatoms from phago-mixotrophs to photoautotrophs.</title>
        <authorList>
            <person name="Ban H."/>
            <person name="Sato S."/>
            <person name="Yoshikawa S."/>
            <person name="Yamada K."/>
            <person name="Nakamura Y."/>
            <person name="Ichinomiya M."/>
            <person name="Sato N."/>
            <person name="Blanc-Mathieu R."/>
            <person name="Endo H."/>
            <person name="Kuwata A."/>
            <person name="Ogata H."/>
        </authorList>
    </citation>
    <scope>NUCLEOTIDE SEQUENCE [LARGE SCALE GENOMIC DNA]</scope>
</reference>
<feature type="region of interest" description="Disordered" evidence="1">
    <location>
        <begin position="584"/>
        <end position="606"/>
    </location>
</feature>
<keyword evidence="3" id="KW-1185">Reference proteome</keyword>
<feature type="compositionally biased region" description="Polar residues" evidence="1">
    <location>
        <begin position="530"/>
        <end position="540"/>
    </location>
</feature>
<protein>
    <submittedName>
        <fullName evidence="2">Uncharacterized protein</fullName>
    </submittedName>
</protein>
<feature type="compositionally biased region" description="Low complexity" evidence="1">
    <location>
        <begin position="1"/>
        <end position="18"/>
    </location>
</feature>
<feature type="region of interest" description="Disordered" evidence="1">
    <location>
        <begin position="674"/>
        <end position="705"/>
    </location>
</feature>
<evidence type="ECO:0000256" key="1">
    <source>
        <dbReference type="SAM" id="MobiDB-lite"/>
    </source>
</evidence>
<feature type="region of interest" description="Disordered" evidence="1">
    <location>
        <begin position="529"/>
        <end position="567"/>
    </location>
</feature>
<name>A0ABQ6N8W4_9STRA</name>
<evidence type="ECO:0000313" key="3">
    <source>
        <dbReference type="Proteomes" id="UP001165060"/>
    </source>
</evidence>